<feature type="domain" description="YbhG-like alpha-helical hairpin" evidence="5">
    <location>
        <begin position="118"/>
        <end position="240"/>
    </location>
</feature>
<proteinExistence type="predicted"/>
<keyword evidence="2 3" id="KW-0175">Coiled coil</keyword>
<dbReference type="AlphaFoldDB" id="A0AA96WS60"/>
<evidence type="ECO:0000259" key="5">
    <source>
        <dbReference type="Pfam" id="PF25881"/>
    </source>
</evidence>
<dbReference type="InterPro" id="IPR059052">
    <property type="entry name" value="HH_YbhG-like"/>
</dbReference>
<keyword evidence="4" id="KW-0472">Membrane</keyword>
<dbReference type="PANTHER" id="PTHR32347:SF27">
    <property type="entry name" value="RND EFFLUX PUMP MEMBRANE FUSION PROTEIN BARREL-SANDWICH DOMAIN-CONTAINING PROTEIN"/>
    <property type="match status" value="1"/>
</dbReference>
<feature type="transmembrane region" description="Helical" evidence="4">
    <location>
        <begin position="16"/>
        <end position="34"/>
    </location>
</feature>
<accession>A0AA96WS60</accession>
<sequence>MPRDGDQSFRSNASQWVALLSVSGMLAVGAAYFYNSYFRVGSAVENAVAAGSATPEPVVASPVPANVSALGRIEPQGKIVRLSAPSSLQGSQVRELLVQEGQQIQAGQVIAILDSQSSREAALERAKTNVGIAKAKLAQVKAGAKQGEIEAQRAAIARLEAELRNAESEYRRNEQLFTDGAISEVDLEEKRLRVEATQEQIRQARSSLESIAEVRPEDVQIAEAELNSAIAAVRQAEADLELTYVRSPMTAQVIKIHTRPGEVIGTDGIVEIGQTDVMNVVAQVYETDIKRVQLGQKATVTGTAFSDQLSGKVSQIGLQVSRQDVFENNPLADTDNRVVEVKIQLDPESSKKVARLSNLQVQVLIQGQ</sequence>
<comment type="subcellular location">
    <subcellularLocation>
        <location evidence="1">Cell envelope</location>
    </subcellularLocation>
</comment>
<dbReference type="Pfam" id="PF25881">
    <property type="entry name" value="HH_YBHG"/>
    <property type="match status" value="1"/>
</dbReference>
<reference evidence="6" key="1">
    <citation type="submission" date="2020-05" db="EMBL/GenBank/DDBJ databases">
        <authorList>
            <person name="Zhu T."/>
            <person name="Keshari N."/>
            <person name="Lu X."/>
        </authorList>
    </citation>
    <scope>NUCLEOTIDE SEQUENCE</scope>
    <source>
        <strain evidence="6">NK1-12</strain>
    </source>
</reference>
<protein>
    <submittedName>
        <fullName evidence="6">ABC exporter membrane fusion protein</fullName>
    </submittedName>
</protein>
<gene>
    <name evidence="6" type="ORF">HJG54_01770</name>
</gene>
<dbReference type="SUPFAM" id="SSF111369">
    <property type="entry name" value="HlyD-like secretion proteins"/>
    <property type="match status" value="2"/>
</dbReference>
<evidence type="ECO:0000313" key="6">
    <source>
        <dbReference type="EMBL" id="WNZ21717.1"/>
    </source>
</evidence>
<dbReference type="Gene3D" id="2.40.30.170">
    <property type="match status" value="1"/>
</dbReference>
<dbReference type="NCBIfam" id="TIGR02971">
    <property type="entry name" value="heterocyst_DevB"/>
    <property type="match status" value="1"/>
</dbReference>
<feature type="coiled-coil region" evidence="3">
    <location>
        <begin position="142"/>
        <end position="239"/>
    </location>
</feature>
<keyword evidence="4" id="KW-0812">Transmembrane</keyword>
<dbReference type="Gene3D" id="1.10.287.470">
    <property type="entry name" value="Helix hairpin bin"/>
    <property type="match status" value="1"/>
</dbReference>
<evidence type="ECO:0000256" key="3">
    <source>
        <dbReference type="SAM" id="Coils"/>
    </source>
</evidence>
<evidence type="ECO:0000256" key="4">
    <source>
        <dbReference type="SAM" id="Phobius"/>
    </source>
</evidence>
<organism evidence="6">
    <name type="scientific">Leptolyngbya sp. NK1-12</name>
    <dbReference type="NCBI Taxonomy" id="2547451"/>
    <lineage>
        <taxon>Bacteria</taxon>
        <taxon>Bacillati</taxon>
        <taxon>Cyanobacteriota</taxon>
        <taxon>Cyanophyceae</taxon>
        <taxon>Leptolyngbyales</taxon>
        <taxon>Leptolyngbyaceae</taxon>
        <taxon>Leptolyngbya group</taxon>
        <taxon>Leptolyngbya</taxon>
    </lineage>
</organism>
<evidence type="ECO:0000256" key="1">
    <source>
        <dbReference type="ARBA" id="ARBA00004196"/>
    </source>
</evidence>
<dbReference type="InterPro" id="IPR050465">
    <property type="entry name" value="UPF0194_transport"/>
</dbReference>
<dbReference type="PANTHER" id="PTHR32347">
    <property type="entry name" value="EFFLUX SYSTEM COMPONENT YKNX-RELATED"/>
    <property type="match status" value="1"/>
</dbReference>
<evidence type="ECO:0000256" key="2">
    <source>
        <dbReference type="ARBA" id="ARBA00023054"/>
    </source>
</evidence>
<keyword evidence="4" id="KW-1133">Transmembrane helix</keyword>
<dbReference type="GO" id="GO:0030313">
    <property type="term" value="C:cell envelope"/>
    <property type="evidence" value="ECO:0007669"/>
    <property type="project" value="UniProtKB-SubCell"/>
</dbReference>
<dbReference type="EMBL" id="CP053586">
    <property type="protein sequence ID" value="WNZ21717.1"/>
    <property type="molecule type" value="Genomic_DNA"/>
</dbReference>
<dbReference type="RefSeq" id="WP_316433010.1">
    <property type="nucleotide sequence ID" value="NZ_CP053586.1"/>
</dbReference>
<name>A0AA96WS60_9CYAN</name>
<dbReference type="InterPro" id="IPR014315">
    <property type="entry name" value="ABC_heterocyst_DevB"/>
</dbReference>